<dbReference type="SUPFAM" id="SSF57701">
    <property type="entry name" value="Zn2/Cys6 DNA-binding domain"/>
    <property type="match status" value="1"/>
</dbReference>
<evidence type="ECO:0000256" key="5">
    <source>
        <dbReference type="ARBA" id="ARBA00023242"/>
    </source>
</evidence>
<feature type="region of interest" description="Disordered" evidence="6">
    <location>
        <begin position="302"/>
        <end position="348"/>
    </location>
</feature>
<keyword evidence="1" id="KW-0479">Metal-binding</keyword>
<dbReference type="Pfam" id="PF04082">
    <property type="entry name" value="Fungal_trans"/>
    <property type="match status" value="1"/>
</dbReference>
<feature type="compositionally biased region" description="Polar residues" evidence="6">
    <location>
        <begin position="325"/>
        <end position="338"/>
    </location>
</feature>
<protein>
    <recommendedName>
        <fullName evidence="7">Zn(2)-C6 fungal-type domain-containing protein</fullName>
    </recommendedName>
</protein>
<reference evidence="8 9" key="1">
    <citation type="journal article" date="2024" name="IMA Fungus">
        <title>IMA Genome - F19 : A genome assembly and annotation guide to empower mycologists, including annotated draft genome sequences of Ceratocystis pirilliformis, Diaporthe australafricana, Fusarium ophioides, Paecilomyces lecythidis, and Sporothrix stenoceras.</title>
        <authorList>
            <person name="Aylward J."/>
            <person name="Wilson A.M."/>
            <person name="Visagie C.M."/>
            <person name="Spraker J."/>
            <person name="Barnes I."/>
            <person name="Buitendag C."/>
            <person name="Ceriani C."/>
            <person name="Del Mar Angel L."/>
            <person name="du Plessis D."/>
            <person name="Fuchs T."/>
            <person name="Gasser K."/>
            <person name="Kramer D."/>
            <person name="Li W."/>
            <person name="Munsamy K."/>
            <person name="Piso A."/>
            <person name="Price J.L."/>
            <person name="Sonnekus B."/>
            <person name="Thomas C."/>
            <person name="van der Nest A."/>
            <person name="van Dijk A."/>
            <person name="van Heerden A."/>
            <person name="van Vuuren N."/>
            <person name="Yilmaz N."/>
            <person name="Duong T.A."/>
            <person name="van der Merwe N.A."/>
            <person name="Wingfield M.J."/>
            <person name="Wingfield B.D."/>
        </authorList>
    </citation>
    <scope>NUCLEOTIDE SEQUENCE [LARGE SCALE GENOMIC DNA]</scope>
    <source>
        <strain evidence="8 9">CMW 5346</strain>
    </source>
</reference>
<keyword evidence="4" id="KW-0804">Transcription</keyword>
<dbReference type="SMART" id="SM00066">
    <property type="entry name" value="GAL4"/>
    <property type="match status" value="1"/>
</dbReference>
<feature type="region of interest" description="Disordered" evidence="6">
    <location>
        <begin position="173"/>
        <end position="192"/>
    </location>
</feature>
<feature type="region of interest" description="Disordered" evidence="6">
    <location>
        <begin position="92"/>
        <end position="124"/>
    </location>
</feature>
<feature type="region of interest" description="Disordered" evidence="6">
    <location>
        <begin position="214"/>
        <end position="236"/>
    </location>
</feature>
<evidence type="ECO:0000256" key="2">
    <source>
        <dbReference type="ARBA" id="ARBA00023015"/>
    </source>
</evidence>
<feature type="compositionally biased region" description="Low complexity" evidence="6">
    <location>
        <begin position="174"/>
        <end position="188"/>
    </location>
</feature>
<feature type="compositionally biased region" description="Low complexity" evidence="6">
    <location>
        <begin position="306"/>
        <end position="317"/>
    </location>
</feature>
<evidence type="ECO:0000256" key="4">
    <source>
        <dbReference type="ARBA" id="ARBA00023163"/>
    </source>
</evidence>
<proteinExistence type="predicted"/>
<dbReference type="Gene3D" id="4.10.240.10">
    <property type="entry name" value="Zn(2)-C6 fungal-type DNA-binding domain"/>
    <property type="match status" value="1"/>
</dbReference>
<dbReference type="InterPro" id="IPR051127">
    <property type="entry name" value="Fungal_SecMet_Regulators"/>
</dbReference>
<gene>
    <name evidence="8" type="ORF">Sste5346_009867</name>
</gene>
<feature type="domain" description="Zn(2)-C6 fungal-type" evidence="7">
    <location>
        <begin position="31"/>
        <end position="61"/>
    </location>
</feature>
<evidence type="ECO:0000259" key="7">
    <source>
        <dbReference type="PROSITE" id="PS50048"/>
    </source>
</evidence>
<comment type="caution">
    <text evidence="8">The sequence shown here is derived from an EMBL/GenBank/DDBJ whole genome shotgun (WGS) entry which is preliminary data.</text>
</comment>
<keyword evidence="2" id="KW-0805">Transcription regulation</keyword>
<keyword evidence="5" id="KW-0539">Nucleus</keyword>
<dbReference type="PROSITE" id="PS00463">
    <property type="entry name" value="ZN2_CY6_FUNGAL_1"/>
    <property type="match status" value="1"/>
</dbReference>
<feature type="region of interest" description="Disordered" evidence="6">
    <location>
        <begin position="1"/>
        <end position="26"/>
    </location>
</feature>
<dbReference type="Proteomes" id="UP001583186">
    <property type="component" value="Unassembled WGS sequence"/>
</dbReference>
<evidence type="ECO:0000313" key="8">
    <source>
        <dbReference type="EMBL" id="KAL1887985.1"/>
    </source>
</evidence>
<dbReference type="InterPro" id="IPR036864">
    <property type="entry name" value="Zn2-C6_fun-type_DNA-bd_sf"/>
</dbReference>
<evidence type="ECO:0000313" key="9">
    <source>
        <dbReference type="Proteomes" id="UP001583186"/>
    </source>
</evidence>
<dbReference type="InterPro" id="IPR007219">
    <property type="entry name" value="XnlR_reg_dom"/>
</dbReference>
<organism evidence="8 9">
    <name type="scientific">Sporothrix stenoceras</name>
    <dbReference type="NCBI Taxonomy" id="5173"/>
    <lineage>
        <taxon>Eukaryota</taxon>
        <taxon>Fungi</taxon>
        <taxon>Dikarya</taxon>
        <taxon>Ascomycota</taxon>
        <taxon>Pezizomycotina</taxon>
        <taxon>Sordariomycetes</taxon>
        <taxon>Sordariomycetidae</taxon>
        <taxon>Ophiostomatales</taxon>
        <taxon>Ophiostomataceae</taxon>
        <taxon>Sporothrix</taxon>
    </lineage>
</organism>
<evidence type="ECO:0000256" key="3">
    <source>
        <dbReference type="ARBA" id="ARBA00023125"/>
    </source>
</evidence>
<keyword evidence="3" id="KW-0238">DNA-binding</keyword>
<dbReference type="EMBL" id="JAWCUI010000103">
    <property type="protein sequence ID" value="KAL1887985.1"/>
    <property type="molecule type" value="Genomic_DNA"/>
</dbReference>
<dbReference type="InterPro" id="IPR001138">
    <property type="entry name" value="Zn2Cys6_DnaBD"/>
</dbReference>
<evidence type="ECO:0000256" key="1">
    <source>
        <dbReference type="ARBA" id="ARBA00022723"/>
    </source>
</evidence>
<feature type="compositionally biased region" description="Basic and acidic residues" evidence="6">
    <location>
        <begin position="339"/>
        <end position="348"/>
    </location>
</feature>
<evidence type="ECO:0000256" key="6">
    <source>
        <dbReference type="SAM" id="MobiDB-lite"/>
    </source>
</evidence>
<dbReference type="Pfam" id="PF00172">
    <property type="entry name" value="Zn_clus"/>
    <property type="match status" value="1"/>
</dbReference>
<accession>A0ABR3YJ52</accession>
<dbReference type="PROSITE" id="PS50048">
    <property type="entry name" value="ZN2_CY6_FUNGAL_2"/>
    <property type="match status" value="1"/>
</dbReference>
<sequence>MTVEQIASPSVPDEDDENERVGRKRRRTIQACEECRDRKRKCDGIRPVCGSCSRRPGRCIWNDHRNTKGWSNKYVESLQSRIRELEARMPASLPDDGQVSVRPPEQAELQQPEQPGQTEQEEQTDIRIGADTATATASLVGANDNASLAKANTGATPSAETVCNVGPKIPEQGLPLEAPISPSPSLSSNIDPYLDAAQSQTPLPAFHRSVAGSGSLGRAECNVDSDSSDDESLVDAEGPASFVDGLDAMGVVHSAAAAAAAGAHRGTASRQRRPSGYFGPSSTVSLLGDAFSAISATKQKMHWQGSSPSTGWSSSVSNPRKQAHSAKTVSGRQRTLSQSHDDRSSYDRCKAGPPVFRFTVPTRAEADQLVDSYSTWVHSLYPFLHMPSFLERYRSLWAPATEGPPSRRSATEGVPRAVLTSYYDGMSEKLFHCMLNLVFAMGALFNPSVAFQERSSLSLAFFARGKALVDLDELACGSTALVQVLLLMGQYLQSTDAASSCWNIVGLAIRVCQGIGLHHESECCLGAFCTSGNHSQLEREIRRRTWTCSIILDRYG</sequence>
<dbReference type="PANTHER" id="PTHR47424">
    <property type="entry name" value="REGULATORY PROTEIN GAL4"/>
    <property type="match status" value="1"/>
</dbReference>
<name>A0ABR3YJ52_9PEZI</name>
<dbReference type="CDD" id="cd12148">
    <property type="entry name" value="fungal_TF_MHR"/>
    <property type="match status" value="1"/>
</dbReference>
<dbReference type="PANTHER" id="PTHR47424:SF3">
    <property type="entry name" value="REGULATORY PROTEIN GAL4"/>
    <property type="match status" value="1"/>
</dbReference>
<feature type="compositionally biased region" description="Low complexity" evidence="6">
    <location>
        <begin position="103"/>
        <end position="118"/>
    </location>
</feature>
<dbReference type="CDD" id="cd00067">
    <property type="entry name" value="GAL4"/>
    <property type="match status" value="1"/>
</dbReference>
<keyword evidence="9" id="KW-1185">Reference proteome</keyword>